<protein>
    <submittedName>
        <fullName evidence="1">Uncharacterized protein</fullName>
    </submittedName>
</protein>
<dbReference type="Proteomes" id="UP000233769">
    <property type="component" value="Chromosome tk0001"/>
</dbReference>
<gene>
    <name evidence="1" type="ORF">TK0001_0725</name>
</gene>
<evidence type="ECO:0000313" key="2">
    <source>
        <dbReference type="Proteomes" id="UP000233769"/>
    </source>
</evidence>
<proteinExistence type="predicted"/>
<evidence type="ECO:0000313" key="1">
    <source>
        <dbReference type="EMBL" id="SOR27327.1"/>
    </source>
</evidence>
<reference evidence="2" key="1">
    <citation type="submission" date="2017-10" db="EMBL/GenBank/DDBJ databases">
        <authorList>
            <person name="Regsiter A."/>
            <person name="William W."/>
        </authorList>
    </citation>
    <scope>NUCLEOTIDE SEQUENCE [LARGE SCALE GENOMIC DNA]</scope>
</reference>
<accession>A0A2N9AIY4</accession>
<dbReference type="EMBL" id="LT962688">
    <property type="protein sequence ID" value="SOR27327.1"/>
    <property type="molecule type" value="Genomic_DNA"/>
</dbReference>
<dbReference type="AlphaFoldDB" id="A0A2N9AIY4"/>
<name>A0A2N9AIY4_METEX</name>
<sequence>MRRQLPRRRSGAMETRLSERVLAASGVPLPAAISLLRLSRPTGDARGFVAGYLPTQSS</sequence>
<organism evidence="1 2">
    <name type="scientific">Methylorubrum extorquens</name>
    <name type="common">Methylobacterium dichloromethanicum</name>
    <name type="synonym">Methylobacterium extorquens</name>
    <dbReference type="NCBI Taxonomy" id="408"/>
    <lineage>
        <taxon>Bacteria</taxon>
        <taxon>Pseudomonadati</taxon>
        <taxon>Pseudomonadota</taxon>
        <taxon>Alphaproteobacteria</taxon>
        <taxon>Hyphomicrobiales</taxon>
        <taxon>Methylobacteriaceae</taxon>
        <taxon>Methylorubrum</taxon>
    </lineage>
</organism>